<comment type="caution">
    <text evidence="7">The sequence shown here is derived from an EMBL/GenBank/DDBJ whole genome shotgun (WGS) entry which is preliminary data.</text>
</comment>
<feature type="transmembrane region" description="Helical" evidence="6">
    <location>
        <begin position="211"/>
        <end position="229"/>
    </location>
</feature>
<reference evidence="7 8" key="1">
    <citation type="submission" date="2020-04" db="EMBL/GenBank/DDBJ databases">
        <authorList>
            <person name="Wallbank WR R."/>
            <person name="Pardo Diaz C."/>
            <person name="Kozak K."/>
            <person name="Martin S."/>
            <person name="Jiggins C."/>
            <person name="Moest M."/>
            <person name="Warren A I."/>
            <person name="Byers J.R.P. K."/>
            <person name="Montejo-Kovacevich G."/>
            <person name="Yen C E."/>
        </authorList>
    </citation>
    <scope>NUCLEOTIDE SEQUENCE [LARGE SCALE GENOMIC DNA]</scope>
</reference>
<evidence type="ECO:0000313" key="7">
    <source>
        <dbReference type="EMBL" id="CAB3255807.1"/>
    </source>
</evidence>
<keyword evidence="2" id="KW-1003">Cell membrane</keyword>
<evidence type="ECO:0000313" key="8">
    <source>
        <dbReference type="Proteomes" id="UP000494106"/>
    </source>
</evidence>
<sequence length="705" mass="80964">MPARLLQAQPARCVAVQVTVGDLCFHQYLARFPADDSGLKQRSIATTCLVTRPATVNQISARFTRTNSDTFHEGPMLPNLLEKLRFNGDLDNATVIKCYLELLDQVNFVTTSYGFRVEILGGMMSTETSTQYISLAIISGILRALNYEFMAIMLMYRCEQAYRQNEKILQTIDVLLAGTRHLSHVIQVEFRLKIIQGLLQVEIFLGIPSPYMATLQILLAVISSLLRVLNYEFMAIILMHRCEKAYRENANILDTVDAMLIVKNHHSETKTNLLEFRNLLLTRPIKFHAANFFTVDYRTFLSLNSVDKIDVAGIGFGTNVNQIGSFYEDPTPLNTVKKLYFTRDLKTKTFTKCYLQLLEQVNFVNTSFGFRVAVHFLNMLFYIIHLLNVVIRPKEIIELMMSAFMSALYIFPMIVSSLLRVLAYEFMAILLVYRCEQAYKQSDKILEITDVLLVDTKHQSEKKADLLEFRNILLTRPIKFHAAKFFTIDYRTLVSLNSVNINGVPLVRTATNVNQNDSFHENSKVMNFMTKLHLIGDLETTTFIKCYLQLLEQVNFVNTSYGFRIVMHFVNILFNLVYLLNLVIRPVQILVEVSSPFMSELSVVLAITASLLRALNYEAMAIMLVYRCEQAYKQCDNILETIDVLLAGTKHHSETKTDLMEFRKLLLTRPIKFHAAKFFTINYRTLVSLNSVVVTYTIIMRENIL</sequence>
<feature type="transmembrane region" description="Helical" evidence="6">
    <location>
        <begin position="565"/>
        <end position="584"/>
    </location>
</feature>
<dbReference type="InterPro" id="IPR013604">
    <property type="entry name" value="7TM_chemorcpt"/>
</dbReference>
<evidence type="ECO:0000256" key="4">
    <source>
        <dbReference type="ARBA" id="ARBA00022989"/>
    </source>
</evidence>
<evidence type="ECO:0000256" key="1">
    <source>
        <dbReference type="ARBA" id="ARBA00004651"/>
    </source>
</evidence>
<dbReference type="GO" id="GO:0050909">
    <property type="term" value="P:sensory perception of taste"/>
    <property type="evidence" value="ECO:0007669"/>
    <property type="project" value="InterPro"/>
</dbReference>
<proteinExistence type="predicted"/>
<dbReference type="Proteomes" id="UP000494106">
    <property type="component" value="Unassembled WGS sequence"/>
</dbReference>
<evidence type="ECO:0008006" key="9">
    <source>
        <dbReference type="Google" id="ProtNLM"/>
    </source>
</evidence>
<keyword evidence="4 6" id="KW-1133">Transmembrane helix</keyword>
<dbReference type="AlphaFoldDB" id="A0A8S1B832"/>
<feature type="transmembrane region" description="Helical" evidence="6">
    <location>
        <begin position="368"/>
        <end position="387"/>
    </location>
</feature>
<feature type="transmembrane region" description="Helical" evidence="6">
    <location>
        <begin position="407"/>
        <end position="433"/>
    </location>
</feature>
<keyword evidence="3 6" id="KW-0812">Transmembrane</keyword>
<comment type="subcellular location">
    <subcellularLocation>
        <location evidence="1">Cell membrane</location>
        <topology evidence="1">Multi-pass membrane protein</topology>
    </subcellularLocation>
</comment>
<evidence type="ECO:0000256" key="2">
    <source>
        <dbReference type="ARBA" id="ARBA00022475"/>
    </source>
</evidence>
<name>A0A8S1B832_ARCPL</name>
<dbReference type="Pfam" id="PF08395">
    <property type="entry name" value="7tm_7"/>
    <property type="match status" value="1"/>
</dbReference>
<evidence type="ECO:0000256" key="3">
    <source>
        <dbReference type="ARBA" id="ARBA00022692"/>
    </source>
</evidence>
<gene>
    <name evidence="7" type="ORF">APLA_LOCUS15048</name>
</gene>
<feature type="transmembrane region" description="Helical" evidence="6">
    <location>
        <begin position="596"/>
        <end position="615"/>
    </location>
</feature>
<protein>
    <recommendedName>
        <fullName evidence="9">Gustatory receptor</fullName>
    </recommendedName>
</protein>
<organism evidence="7 8">
    <name type="scientific">Arctia plantaginis</name>
    <name type="common">Wood tiger moth</name>
    <name type="synonym">Phalaena plantaginis</name>
    <dbReference type="NCBI Taxonomy" id="874455"/>
    <lineage>
        <taxon>Eukaryota</taxon>
        <taxon>Metazoa</taxon>
        <taxon>Ecdysozoa</taxon>
        <taxon>Arthropoda</taxon>
        <taxon>Hexapoda</taxon>
        <taxon>Insecta</taxon>
        <taxon>Pterygota</taxon>
        <taxon>Neoptera</taxon>
        <taxon>Endopterygota</taxon>
        <taxon>Lepidoptera</taxon>
        <taxon>Glossata</taxon>
        <taxon>Ditrysia</taxon>
        <taxon>Noctuoidea</taxon>
        <taxon>Erebidae</taxon>
        <taxon>Arctiinae</taxon>
        <taxon>Arctia</taxon>
    </lineage>
</organism>
<dbReference type="OrthoDB" id="6513574at2759"/>
<dbReference type="GO" id="GO:0005886">
    <property type="term" value="C:plasma membrane"/>
    <property type="evidence" value="ECO:0007669"/>
    <property type="project" value="UniProtKB-SubCell"/>
</dbReference>
<dbReference type="EMBL" id="CADEBC010000578">
    <property type="protein sequence ID" value="CAB3255807.1"/>
    <property type="molecule type" value="Genomic_DNA"/>
</dbReference>
<evidence type="ECO:0000256" key="6">
    <source>
        <dbReference type="SAM" id="Phobius"/>
    </source>
</evidence>
<keyword evidence="8" id="KW-1185">Reference proteome</keyword>
<evidence type="ECO:0000256" key="5">
    <source>
        <dbReference type="ARBA" id="ARBA00023136"/>
    </source>
</evidence>
<keyword evidence="5 6" id="KW-0472">Membrane</keyword>
<accession>A0A8S1B832</accession>